<dbReference type="Proteomes" id="UP001457282">
    <property type="component" value="Unassembled WGS sequence"/>
</dbReference>
<accession>A0AAW1WCB4</accession>
<feature type="compositionally biased region" description="Basic and acidic residues" evidence="1">
    <location>
        <begin position="78"/>
        <end position="87"/>
    </location>
</feature>
<evidence type="ECO:0000313" key="4">
    <source>
        <dbReference type="Proteomes" id="UP001457282"/>
    </source>
</evidence>
<sequence>MKIISFRTILGALFVLLLLFEFLLCSSFCLCHEEQIIDIFPSREGSRSRRLLLNIPKAEHASVSASTSTISTGTMNDQPKKAVESSLRKAPPSVANPTQNK</sequence>
<reference evidence="3 4" key="1">
    <citation type="journal article" date="2023" name="G3 (Bethesda)">
        <title>A chromosome-length genome assembly and annotation of blackberry (Rubus argutus, cv. 'Hillquist').</title>
        <authorList>
            <person name="Bruna T."/>
            <person name="Aryal R."/>
            <person name="Dudchenko O."/>
            <person name="Sargent D.J."/>
            <person name="Mead D."/>
            <person name="Buti M."/>
            <person name="Cavallini A."/>
            <person name="Hytonen T."/>
            <person name="Andres J."/>
            <person name="Pham M."/>
            <person name="Weisz D."/>
            <person name="Mascagni F."/>
            <person name="Usai G."/>
            <person name="Natali L."/>
            <person name="Bassil N."/>
            <person name="Fernandez G.E."/>
            <person name="Lomsadze A."/>
            <person name="Armour M."/>
            <person name="Olukolu B."/>
            <person name="Poorten T."/>
            <person name="Britton C."/>
            <person name="Davik J."/>
            <person name="Ashrafi H."/>
            <person name="Aiden E.L."/>
            <person name="Borodovsky M."/>
            <person name="Worthington M."/>
        </authorList>
    </citation>
    <scope>NUCLEOTIDE SEQUENCE [LARGE SCALE GENOMIC DNA]</scope>
    <source>
        <strain evidence="3">PI 553951</strain>
    </source>
</reference>
<organism evidence="3 4">
    <name type="scientific">Rubus argutus</name>
    <name type="common">Southern blackberry</name>
    <dbReference type="NCBI Taxonomy" id="59490"/>
    <lineage>
        <taxon>Eukaryota</taxon>
        <taxon>Viridiplantae</taxon>
        <taxon>Streptophyta</taxon>
        <taxon>Embryophyta</taxon>
        <taxon>Tracheophyta</taxon>
        <taxon>Spermatophyta</taxon>
        <taxon>Magnoliopsida</taxon>
        <taxon>eudicotyledons</taxon>
        <taxon>Gunneridae</taxon>
        <taxon>Pentapetalae</taxon>
        <taxon>rosids</taxon>
        <taxon>fabids</taxon>
        <taxon>Rosales</taxon>
        <taxon>Rosaceae</taxon>
        <taxon>Rosoideae</taxon>
        <taxon>Rosoideae incertae sedis</taxon>
        <taxon>Rubus</taxon>
    </lineage>
</organism>
<comment type="caution">
    <text evidence="3">The sequence shown here is derived from an EMBL/GenBank/DDBJ whole genome shotgun (WGS) entry which is preliminary data.</text>
</comment>
<name>A0AAW1WCB4_RUBAR</name>
<keyword evidence="2" id="KW-0732">Signal</keyword>
<feature type="signal peptide" evidence="2">
    <location>
        <begin position="1"/>
        <end position="25"/>
    </location>
</feature>
<feature type="region of interest" description="Disordered" evidence="1">
    <location>
        <begin position="59"/>
        <end position="101"/>
    </location>
</feature>
<evidence type="ECO:0000313" key="3">
    <source>
        <dbReference type="EMBL" id="KAK9921708.1"/>
    </source>
</evidence>
<proteinExistence type="predicted"/>
<evidence type="ECO:0000256" key="1">
    <source>
        <dbReference type="SAM" id="MobiDB-lite"/>
    </source>
</evidence>
<feature type="compositionally biased region" description="Low complexity" evidence="1">
    <location>
        <begin position="62"/>
        <end position="74"/>
    </location>
</feature>
<dbReference type="EMBL" id="JBEDUW010000006">
    <property type="protein sequence ID" value="KAK9921708.1"/>
    <property type="molecule type" value="Genomic_DNA"/>
</dbReference>
<feature type="chain" id="PRO_5043519945" evidence="2">
    <location>
        <begin position="26"/>
        <end position="101"/>
    </location>
</feature>
<evidence type="ECO:0000256" key="2">
    <source>
        <dbReference type="SAM" id="SignalP"/>
    </source>
</evidence>
<gene>
    <name evidence="3" type="ORF">M0R45_030208</name>
</gene>
<protein>
    <submittedName>
        <fullName evidence="3">Uncharacterized protein</fullName>
    </submittedName>
</protein>
<dbReference type="AlphaFoldDB" id="A0AAW1WCB4"/>
<keyword evidence="4" id="KW-1185">Reference proteome</keyword>